<dbReference type="EMBL" id="PIPW01000002">
    <property type="protein sequence ID" value="RUO52983.1"/>
    <property type="molecule type" value="Genomic_DNA"/>
</dbReference>
<dbReference type="NCBIfam" id="TIGR02532">
    <property type="entry name" value="IV_pilin_GFxxxE"/>
    <property type="match status" value="1"/>
</dbReference>
<keyword evidence="1" id="KW-1133">Transmembrane helix</keyword>
<dbReference type="InterPro" id="IPR012902">
    <property type="entry name" value="N_methyl_site"/>
</dbReference>
<reference evidence="3" key="1">
    <citation type="journal article" date="2018" name="Front. Microbiol.">
        <title>Genome-Based Analysis Reveals the Taxonomy and Diversity of the Family Idiomarinaceae.</title>
        <authorList>
            <person name="Liu Y."/>
            <person name="Lai Q."/>
            <person name="Shao Z."/>
        </authorList>
    </citation>
    <scope>NUCLEOTIDE SEQUENCE [LARGE SCALE GENOMIC DNA]</scope>
    <source>
        <strain evidence="3">BH195</strain>
    </source>
</reference>
<dbReference type="InterPro" id="IPR045584">
    <property type="entry name" value="Pilin-like"/>
</dbReference>
<keyword evidence="3" id="KW-1185">Reference proteome</keyword>
<dbReference type="OrthoDB" id="6238397at2"/>
<evidence type="ECO:0000256" key="1">
    <source>
        <dbReference type="SAM" id="Phobius"/>
    </source>
</evidence>
<organism evidence="2 3">
    <name type="scientific">Pseudidiomarina halophila</name>
    <dbReference type="NCBI Taxonomy" id="1449799"/>
    <lineage>
        <taxon>Bacteria</taxon>
        <taxon>Pseudomonadati</taxon>
        <taxon>Pseudomonadota</taxon>
        <taxon>Gammaproteobacteria</taxon>
        <taxon>Alteromonadales</taxon>
        <taxon>Idiomarinaceae</taxon>
        <taxon>Pseudidiomarina</taxon>
    </lineage>
</organism>
<dbReference type="SUPFAM" id="SSF54523">
    <property type="entry name" value="Pili subunits"/>
    <property type="match status" value="1"/>
</dbReference>
<comment type="caution">
    <text evidence="2">The sequence shown here is derived from an EMBL/GenBank/DDBJ whole genome shotgun (WGS) entry which is preliminary data.</text>
</comment>
<evidence type="ECO:0000313" key="3">
    <source>
        <dbReference type="Proteomes" id="UP000287198"/>
    </source>
</evidence>
<protein>
    <recommendedName>
        <fullName evidence="4">Prepilin-type cleavage/methylation domain-containing protein</fullName>
    </recommendedName>
</protein>
<feature type="transmembrane region" description="Helical" evidence="1">
    <location>
        <begin position="12"/>
        <end position="37"/>
    </location>
</feature>
<dbReference type="RefSeq" id="WP_126763614.1">
    <property type="nucleotide sequence ID" value="NZ_JBHLTZ010000012.1"/>
</dbReference>
<accession>A0A432XWE3</accession>
<name>A0A432XWE3_9GAMM</name>
<gene>
    <name evidence="2" type="ORF">CWI69_08105</name>
</gene>
<keyword evidence="1" id="KW-0812">Transmembrane</keyword>
<evidence type="ECO:0000313" key="2">
    <source>
        <dbReference type="EMBL" id="RUO52983.1"/>
    </source>
</evidence>
<dbReference type="Proteomes" id="UP000287198">
    <property type="component" value="Unassembled WGS sequence"/>
</dbReference>
<sequence>MNKSASVKKWQGFSVIELIVVIIILGIIAVTAAPVFLSDDGVDERLIEVELVSALRLSQERAMQDVQRRCYGLSITTSEISPLECGAGSVAERVIPLGSEVNLTVNSDLPAAATGFLFNSWGCPVSNQHTATAEPCGQSSVEIVITGAATRSVCVQSHGYIRTGTCG</sequence>
<dbReference type="AlphaFoldDB" id="A0A432XWE3"/>
<proteinExistence type="predicted"/>
<keyword evidence="1" id="KW-0472">Membrane</keyword>
<evidence type="ECO:0008006" key="4">
    <source>
        <dbReference type="Google" id="ProtNLM"/>
    </source>
</evidence>